<evidence type="ECO:0000256" key="2">
    <source>
        <dbReference type="SAM" id="Phobius"/>
    </source>
</evidence>
<accession>A0AAU7VS54</accession>
<dbReference type="AlphaFoldDB" id="A0AAU7VS54"/>
<dbReference type="EMBL" id="CP158357">
    <property type="protein sequence ID" value="XBX76881.1"/>
    <property type="molecule type" value="Genomic_DNA"/>
</dbReference>
<keyword evidence="2" id="KW-1133">Transmembrane helix</keyword>
<feature type="transmembrane region" description="Helical" evidence="2">
    <location>
        <begin position="186"/>
        <end position="207"/>
    </location>
</feature>
<evidence type="ECO:0000256" key="1">
    <source>
        <dbReference type="SAM" id="MobiDB-lite"/>
    </source>
</evidence>
<keyword evidence="2" id="KW-0812">Transmembrane</keyword>
<protein>
    <submittedName>
        <fullName evidence="3">Uncharacterized protein</fullName>
    </submittedName>
</protein>
<gene>
    <name evidence="3" type="ORF">ABS642_13265</name>
</gene>
<organism evidence="3">
    <name type="scientific">Microbacterium sp. A8/3-1</name>
    <dbReference type="NCBI Taxonomy" id="3160749"/>
    <lineage>
        <taxon>Bacteria</taxon>
        <taxon>Bacillati</taxon>
        <taxon>Actinomycetota</taxon>
        <taxon>Actinomycetes</taxon>
        <taxon>Micrococcales</taxon>
        <taxon>Microbacteriaceae</taxon>
        <taxon>Microbacterium</taxon>
    </lineage>
</organism>
<feature type="transmembrane region" description="Helical" evidence="2">
    <location>
        <begin position="145"/>
        <end position="166"/>
    </location>
</feature>
<reference evidence="3" key="1">
    <citation type="submission" date="2024-06" db="EMBL/GenBank/DDBJ databases">
        <title>Draft genome sequence of Microbacterium sp. strain A8/3-1, isolated from Oxytropis tragacanthoides Fisch. ex DC. Root nodules in the Altai region of Russia.</title>
        <authorList>
            <person name="Sazanova A."/>
            <person name="Guro P."/>
            <person name="Kuznetsova I."/>
            <person name="Belimov A."/>
            <person name="Safronova V."/>
        </authorList>
    </citation>
    <scope>NUCLEOTIDE SEQUENCE</scope>
    <source>
        <strain evidence="3">A8/3-1</strain>
    </source>
</reference>
<sequence length="226" mass="24885">MFDEDDADALGMLGDADDGAMPRRQERGDGRPLEPFRWWHLVSGRKLFSLAVPRPGASDVIYAVDVRSHEDGDPRAYLYRDGAQAVVSRLPAKFAVEGGVVQVAAGSYGLRRMHYVTPDRSERRLTPHPRSAVGRRLRLEQTHPVASRWIAATAIVVLIVGVGVNVPQLVQVISEIPPIAERFGTFVSPIHLPLWLNIALGTGAALASMERGLRLRYHWTLDGLGN</sequence>
<evidence type="ECO:0000313" key="3">
    <source>
        <dbReference type="EMBL" id="XBX76881.1"/>
    </source>
</evidence>
<name>A0AAU7VS54_9MICO</name>
<keyword evidence="2" id="KW-0472">Membrane</keyword>
<proteinExistence type="predicted"/>
<dbReference type="RefSeq" id="WP_350350455.1">
    <property type="nucleotide sequence ID" value="NZ_CP158357.1"/>
</dbReference>
<feature type="region of interest" description="Disordered" evidence="1">
    <location>
        <begin position="1"/>
        <end position="29"/>
    </location>
</feature>
<feature type="compositionally biased region" description="Basic and acidic residues" evidence="1">
    <location>
        <begin position="20"/>
        <end position="29"/>
    </location>
</feature>